<dbReference type="Gene3D" id="1.10.287.130">
    <property type="match status" value="1"/>
</dbReference>
<dbReference type="Gene3D" id="1.20.120.160">
    <property type="entry name" value="HPT domain"/>
    <property type="match status" value="1"/>
</dbReference>
<keyword evidence="4" id="KW-1003">Cell membrane</keyword>
<keyword evidence="9" id="KW-0418">Kinase</keyword>
<dbReference type="CDD" id="cd00082">
    <property type="entry name" value="HisKA"/>
    <property type="match status" value="1"/>
</dbReference>
<dbReference type="PROSITE" id="PS50109">
    <property type="entry name" value="HIS_KIN"/>
    <property type="match status" value="1"/>
</dbReference>
<comment type="subcellular location">
    <subcellularLocation>
        <location evidence="2">Cell inner membrane</location>
        <topology evidence="2">Multi-pass membrane protein</topology>
    </subcellularLocation>
</comment>
<dbReference type="CDD" id="cd16922">
    <property type="entry name" value="HATPase_EvgS-ArcB-TorS-like"/>
    <property type="match status" value="1"/>
</dbReference>
<keyword evidence="6 14" id="KW-0597">Phosphoprotein</keyword>
<dbReference type="SUPFAM" id="SSF47384">
    <property type="entry name" value="Homodimeric domain of signal transducing histidine kinase"/>
    <property type="match status" value="1"/>
</dbReference>
<keyword evidence="12 15" id="KW-0472">Membrane</keyword>
<name>A0ABY5IVL8_9FLAO</name>
<dbReference type="InterPro" id="IPR036641">
    <property type="entry name" value="HPT_dom_sf"/>
</dbReference>
<gene>
    <name evidence="19" type="ORF">NOX80_06630</name>
</gene>
<evidence type="ECO:0000259" key="17">
    <source>
        <dbReference type="PROSITE" id="PS50110"/>
    </source>
</evidence>
<dbReference type="EC" id="2.7.13.3" evidence="3"/>
<keyword evidence="8 15" id="KW-0812">Transmembrane</keyword>
<keyword evidence="20" id="KW-1185">Reference proteome</keyword>
<evidence type="ECO:0000313" key="19">
    <source>
        <dbReference type="EMBL" id="UUC46868.1"/>
    </source>
</evidence>
<protein>
    <recommendedName>
        <fullName evidence="3">histidine kinase</fullName>
        <ecNumber evidence="3">2.7.13.3</ecNumber>
    </recommendedName>
</protein>
<dbReference type="InterPro" id="IPR001789">
    <property type="entry name" value="Sig_transdc_resp-reg_receiver"/>
</dbReference>
<keyword evidence="10 19" id="KW-0547">Nucleotide-binding</keyword>
<dbReference type="PROSITE" id="PS50110">
    <property type="entry name" value="RESPONSE_REGULATORY"/>
    <property type="match status" value="1"/>
</dbReference>
<dbReference type="SMART" id="SM00448">
    <property type="entry name" value="REC"/>
    <property type="match status" value="1"/>
</dbReference>
<dbReference type="Gene3D" id="3.40.50.2300">
    <property type="match status" value="1"/>
</dbReference>
<organism evidence="19 20">
    <name type="scientific">Flavobacterium cerinum</name>
    <dbReference type="NCBI Taxonomy" id="2502784"/>
    <lineage>
        <taxon>Bacteria</taxon>
        <taxon>Pseudomonadati</taxon>
        <taxon>Bacteroidota</taxon>
        <taxon>Flavobacteriia</taxon>
        <taxon>Flavobacteriales</taxon>
        <taxon>Flavobacteriaceae</taxon>
        <taxon>Flavobacterium</taxon>
    </lineage>
</organism>
<dbReference type="InterPro" id="IPR036097">
    <property type="entry name" value="HisK_dim/P_sf"/>
</dbReference>
<proteinExistence type="predicted"/>
<dbReference type="SUPFAM" id="SSF47226">
    <property type="entry name" value="Histidine-containing phosphotransfer domain, HPT domain"/>
    <property type="match status" value="1"/>
</dbReference>
<dbReference type="InterPro" id="IPR005467">
    <property type="entry name" value="His_kinase_dom"/>
</dbReference>
<sequence length="803" mass="91998">MDKRAKSLQFKVVLGYIFLIVIAVISVWYIYSEILKIATPKETTSEENKKILKISNVVTNLYTSEAIGRSAMLTENKNTINEYYRILDSINAEIETIKEGADDNQLAKFDSIQMLLKKKRKSIREILNFRKKYSHENNLDKAITKIYNVKDSLVLNFQPLSRARNNSQIRKFLDNVLNPHQRDSLSILPVSNDSLVLAFEKIISDVVTKENQIKNQLFKREQKLLEENRVISDQLRNVLTSVEKEILQKSYQKINESKFAISKTTKNIAWIGAVALLLVLLFGLIIVRDLQRNQKYRMQLERLNLEKEDLLRSKTMLLATVTHDIQTPLGSVIGFSDLLKNTPVTPKQLQYLDNIKHSSHYILKLVNDLIDFSKLENNKIKIEKINFNFKDLIENSCQPLVPNATNKGIQLKWTIEKELDGLFVSDPYRIKQVLTNLVTNAIKFTQEGQVTIEAVLDSEWISITVTDTGIGIPKNKQKDVFREFTQAHSGIEKKYGGTGLGLTIAKRIIELLGGTIQLKSEEHKGSTFTVRIPNIKAEQSVHLSSSENDTTQYDFLRDKKILIVDDDPLQLKLMEEILINYAIEVTTEVDATKVIALLNDQAYDLLISDIQMPKMDGFELIEKIKSYPNLSDIPVIALTGKRDLVLEDFIKRGFTTFHPKPIQLKDLLNQLQALFEGRSPGEIKYDQHQHRNHQLYNLNSLNQFTQNDQAALQGIITIFISSCKDNIDGLKAAMTDNDPDTIAQLAHKLIPMLKQMQVHSIVDMLLPLEDKTLDFQKINPKDYLQSVIDQLELLIEKLKEELR</sequence>
<keyword evidence="7" id="KW-0808">Transferase</keyword>
<dbReference type="Proteomes" id="UP001059844">
    <property type="component" value="Chromosome"/>
</dbReference>
<dbReference type="PANTHER" id="PTHR43047:SF72">
    <property type="entry name" value="OSMOSENSING HISTIDINE PROTEIN KINASE SLN1"/>
    <property type="match status" value="1"/>
</dbReference>
<evidence type="ECO:0000313" key="20">
    <source>
        <dbReference type="Proteomes" id="UP001059844"/>
    </source>
</evidence>
<evidence type="ECO:0000256" key="3">
    <source>
        <dbReference type="ARBA" id="ARBA00012438"/>
    </source>
</evidence>
<keyword evidence="10 19" id="KW-0067">ATP-binding</keyword>
<dbReference type="InterPro" id="IPR003594">
    <property type="entry name" value="HATPase_dom"/>
</dbReference>
<dbReference type="SUPFAM" id="SSF52172">
    <property type="entry name" value="CheY-like"/>
    <property type="match status" value="1"/>
</dbReference>
<evidence type="ECO:0000256" key="9">
    <source>
        <dbReference type="ARBA" id="ARBA00022777"/>
    </source>
</evidence>
<dbReference type="InterPro" id="IPR036890">
    <property type="entry name" value="HATPase_C_sf"/>
</dbReference>
<evidence type="ECO:0000256" key="11">
    <source>
        <dbReference type="ARBA" id="ARBA00022989"/>
    </source>
</evidence>
<dbReference type="InterPro" id="IPR011006">
    <property type="entry name" value="CheY-like_superfamily"/>
</dbReference>
<evidence type="ECO:0000256" key="13">
    <source>
        <dbReference type="PROSITE-ProRule" id="PRU00110"/>
    </source>
</evidence>
<dbReference type="CDD" id="cd17546">
    <property type="entry name" value="REC_hyHK_CKI1_RcsC-like"/>
    <property type="match status" value="1"/>
</dbReference>
<dbReference type="SUPFAM" id="SSF55874">
    <property type="entry name" value="ATPase domain of HSP90 chaperone/DNA topoisomerase II/histidine kinase"/>
    <property type="match status" value="1"/>
</dbReference>
<evidence type="ECO:0000256" key="2">
    <source>
        <dbReference type="ARBA" id="ARBA00004429"/>
    </source>
</evidence>
<dbReference type="InterPro" id="IPR004358">
    <property type="entry name" value="Sig_transdc_His_kin-like_C"/>
</dbReference>
<evidence type="ECO:0000256" key="7">
    <source>
        <dbReference type="ARBA" id="ARBA00022679"/>
    </source>
</evidence>
<feature type="domain" description="Histidine kinase" evidence="16">
    <location>
        <begin position="320"/>
        <end position="536"/>
    </location>
</feature>
<dbReference type="PANTHER" id="PTHR43047">
    <property type="entry name" value="TWO-COMPONENT HISTIDINE PROTEIN KINASE"/>
    <property type="match status" value="1"/>
</dbReference>
<dbReference type="PROSITE" id="PS50894">
    <property type="entry name" value="HPT"/>
    <property type="match status" value="1"/>
</dbReference>
<keyword evidence="11 15" id="KW-1133">Transmembrane helix</keyword>
<accession>A0ABY5IVL8</accession>
<comment type="catalytic activity">
    <reaction evidence="1">
        <text>ATP + protein L-histidine = ADP + protein N-phospho-L-histidine.</text>
        <dbReference type="EC" id="2.7.13.3"/>
    </reaction>
</comment>
<dbReference type="PRINTS" id="PR00344">
    <property type="entry name" value="BCTRLSENSOR"/>
</dbReference>
<dbReference type="Pfam" id="PF00072">
    <property type="entry name" value="Response_reg"/>
    <property type="match status" value="1"/>
</dbReference>
<feature type="domain" description="Response regulatory" evidence="17">
    <location>
        <begin position="560"/>
        <end position="675"/>
    </location>
</feature>
<evidence type="ECO:0000256" key="5">
    <source>
        <dbReference type="ARBA" id="ARBA00022519"/>
    </source>
</evidence>
<dbReference type="GO" id="GO:0005524">
    <property type="term" value="F:ATP binding"/>
    <property type="evidence" value="ECO:0007669"/>
    <property type="project" value="UniProtKB-KW"/>
</dbReference>
<feature type="transmembrane region" description="Helical" evidence="15">
    <location>
        <begin position="12"/>
        <end position="31"/>
    </location>
</feature>
<dbReference type="Pfam" id="PF00512">
    <property type="entry name" value="HisKA"/>
    <property type="match status" value="1"/>
</dbReference>
<evidence type="ECO:0000256" key="12">
    <source>
        <dbReference type="ARBA" id="ARBA00023136"/>
    </source>
</evidence>
<evidence type="ECO:0000256" key="10">
    <source>
        <dbReference type="ARBA" id="ARBA00022840"/>
    </source>
</evidence>
<dbReference type="InterPro" id="IPR008207">
    <property type="entry name" value="Sig_transdc_His_kin_Hpt_dom"/>
</dbReference>
<evidence type="ECO:0000256" key="15">
    <source>
        <dbReference type="SAM" id="Phobius"/>
    </source>
</evidence>
<evidence type="ECO:0000259" key="16">
    <source>
        <dbReference type="PROSITE" id="PS50109"/>
    </source>
</evidence>
<evidence type="ECO:0000256" key="4">
    <source>
        <dbReference type="ARBA" id="ARBA00022475"/>
    </source>
</evidence>
<evidence type="ECO:0000256" key="6">
    <source>
        <dbReference type="ARBA" id="ARBA00022553"/>
    </source>
</evidence>
<dbReference type="SMART" id="SM00388">
    <property type="entry name" value="HisKA"/>
    <property type="match status" value="1"/>
</dbReference>
<evidence type="ECO:0000259" key="18">
    <source>
        <dbReference type="PROSITE" id="PS50894"/>
    </source>
</evidence>
<dbReference type="SMART" id="SM00387">
    <property type="entry name" value="HATPase_c"/>
    <property type="match status" value="1"/>
</dbReference>
<reference evidence="19" key="1">
    <citation type="submission" date="2022-07" db="EMBL/GenBank/DDBJ databases">
        <title>Isolation, identification, and degradation of a PFOSA degrading strain from sewage treatment plant.</title>
        <authorList>
            <person name="Zhang L."/>
            <person name="Huo Y."/>
        </authorList>
    </citation>
    <scope>NUCLEOTIDE SEQUENCE</scope>
    <source>
        <strain evidence="19">C1</strain>
    </source>
</reference>
<keyword evidence="5" id="KW-0997">Cell inner membrane</keyword>
<evidence type="ECO:0000256" key="14">
    <source>
        <dbReference type="PROSITE-ProRule" id="PRU00169"/>
    </source>
</evidence>
<dbReference type="Gene3D" id="3.30.565.10">
    <property type="entry name" value="Histidine kinase-like ATPase, C-terminal domain"/>
    <property type="match status" value="1"/>
</dbReference>
<evidence type="ECO:0000256" key="8">
    <source>
        <dbReference type="ARBA" id="ARBA00022692"/>
    </source>
</evidence>
<feature type="modified residue" description="Phosphohistidine" evidence="13">
    <location>
        <position position="747"/>
    </location>
</feature>
<dbReference type="InterPro" id="IPR003661">
    <property type="entry name" value="HisK_dim/P_dom"/>
</dbReference>
<feature type="domain" description="HPt" evidence="18">
    <location>
        <begin position="708"/>
        <end position="803"/>
    </location>
</feature>
<feature type="modified residue" description="4-aspartylphosphate" evidence="14">
    <location>
        <position position="609"/>
    </location>
</feature>
<dbReference type="RefSeq" id="WP_256552521.1">
    <property type="nucleotide sequence ID" value="NZ_CP101751.1"/>
</dbReference>
<evidence type="ECO:0000256" key="1">
    <source>
        <dbReference type="ARBA" id="ARBA00000085"/>
    </source>
</evidence>
<dbReference type="EMBL" id="CP101751">
    <property type="protein sequence ID" value="UUC46868.1"/>
    <property type="molecule type" value="Genomic_DNA"/>
</dbReference>
<feature type="transmembrane region" description="Helical" evidence="15">
    <location>
        <begin position="268"/>
        <end position="287"/>
    </location>
</feature>
<dbReference type="Pfam" id="PF02518">
    <property type="entry name" value="HATPase_c"/>
    <property type="match status" value="1"/>
</dbReference>